<protein>
    <submittedName>
        <fullName evidence="1">Uncharacterized protein</fullName>
    </submittedName>
</protein>
<evidence type="ECO:0000313" key="2">
    <source>
        <dbReference type="Proteomes" id="UP001140453"/>
    </source>
</evidence>
<keyword evidence="2" id="KW-1185">Reference proteome</keyword>
<dbReference type="Proteomes" id="UP001140453">
    <property type="component" value="Unassembled WGS sequence"/>
</dbReference>
<dbReference type="EMBL" id="JAPEVB010000005">
    <property type="protein sequence ID" value="KAJ4387729.1"/>
    <property type="molecule type" value="Genomic_DNA"/>
</dbReference>
<evidence type="ECO:0000313" key="1">
    <source>
        <dbReference type="EMBL" id="KAJ4387729.1"/>
    </source>
</evidence>
<reference evidence="1" key="1">
    <citation type="submission" date="2022-10" db="EMBL/GenBank/DDBJ databases">
        <title>Tapping the CABI collections for fungal endophytes: first genome assemblies for Collariella, Neodidymelliopsis, Ascochyta clinopodiicola, Didymella pomorum, Didymosphaeria variabile, Neocosmospora piperis and Neocucurbitaria cava.</title>
        <authorList>
            <person name="Hill R."/>
        </authorList>
    </citation>
    <scope>NUCLEOTIDE SEQUENCE</scope>
    <source>
        <strain evidence="1">IMI 355082</strain>
    </source>
</reference>
<proteinExistence type="predicted"/>
<accession>A0A9W8YLI3</accession>
<comment type="caution">
    <text evidence="1">The sequence shown here is derived from an EMBL/GenBank/DDBJ whole genome shotgun (WGS) entry which is preliminary data.</text>
</comment>
<sequence>MAPGAPVKDTHNIILPPRYEIRLCTPDTAEWVSALNWYNQFFGSEVLSGVHAGDLARQVLTVHRTLLDGFRGKDMPPSNGLSYMVIDKEYVFKRPESEASGGALYWDELDIDDPALADDDFAKRKLRDGMDFSIVSLVLSTDDFVPRNTDAWKLRRSVLPKYYLTNKIMEEHDHYPQEPRHPTGLGQVIERLGTSTLEGHEGRGLMKQLSYFVLLELRARGFRGFSIDALAPQVHYVWANPPPGFKATTVAESTLRDYEMKDDQGLIYRPFEKSKFDRGWKVWVEVTEE</sequence>
<name>A0A9W8YLI3_9PEZI</name>
<dbReference type="OrthoDB" id="5169850at2759"/>
<gene>
    <name evidence="1" type="ORF">N0V93_008328</name>
</gene>
<organism evidence="1 2">
    <name type="scientific">Gnomoniopsis smithogilvyi</name>
    <dbReference type="NCBI Taxonomy" id="1191159"/>
    <lineage>
        <taxon>Eukaryota</taxon>
        <taxon>Fungi</taxon>
        <taxon>Dikarya</taxon>
        <taxon>Ascomycota</taxon>
        <taxon>Pezizomycotina</taxon>
        <taxon>Sordariomycetes</taxon>
        <taxon>Sordariomycetidae</taxon>
        <taxon>Diaporthales</taxon>
        <taxon>Gnomoniaceae</taxon>
        <taxon>Gnomoniopsis</taxon>
    </lineage>
</organism>
<dbReference type="AlphaFoldDB" id="A0A9W8YLI3"/>